<gene>
    <name evidence="1" type="ORF">RhiirA1_448890</name>
</gene>
<sequence>MSDFEFVNKNILGAIGIINGTNITYIKQNPKSITKTDNVVSDSRTYTYKSNENFIKLENNRKRLESNKKDKNTAIVNIVFERNNIIIIRCLKSVENWNHISFQAIRRNDSITFREIQSIVLEAKLTKLATNKYKLKVYRRDMGEKLLEYLE</sequence>
<comment type="caution">
    <text evidence="1">The sequence shown here is derived from an EMBL/GenBank/DDBJ whole genome shotgun (WGS) entry which is preliminary data.</text>
</comment>
<dbReference type="EMBL" id="LLXH01000024">
    <property type="protein sequence ID" value="PKC75408.1"/>
    <property type="molecule type" value="Genomic_DNA"/>
</dbReference>
<reference evidence="1 2" key="2">
    <citation type="submission" date="2017-10" db="EMBL/GenBank/DDBJ databases">
        <title>Genome analyses suggest a sexual origin of heterokaryosis in a supposedly ancient asexual fungus.</title>
        <authorList>
            <person name="Corradi N."/>
            <person name="Sedzielewska K."/>
            <person name="Noel J."/>
            <person name="Charron P."/>
            <person name="Farinelli L."/>
            <person name="Marton T."/>
            <person name="Kruger M."/>
            <person name="Pelin A."/>
            <person name="Brachmann A."/>
            <person name="Corradi N."/>
        </authorList>
    </citation>
    <scope>NUCLEOTIDE SEQUENCE [LARGE SCALE GENOMIC DNA]</scope>
    <source>
        <strain evidence="1 2">A1</strain>
    </source>
</reference>
<accession>A0A2I1EG13</accession>
<evidence type="ECO:0000313" key="1">
    <source>
        <dbReference type="EMBL" id="PKC75408.1"/>
    </source>
</evidence>
<organism evidence="1 2">
    <name type="scientific">Rhizophagus irregularis</name>
    <dbReference type="NCBI Taxonomy" id="588596"/>
    <lineage>
        <taxon>Eukaryota</taxon>
        <taxon>Fungi</taxon>
        <taxon>Fungi incertae sedis</taxon>
        <taxon>Mucoromycota</taxon>
        <taxon>Glomeromycotina</taxon>
        <taxon>Glomeromycetes</taxon>
        <taxon>Glomerales</taxon>
        <taxon>Glomeraceae</taxon>
        <taxon>Rhizophagus</taxon>
    </lineage>
</organism>
<dbReference type="AlphaFoldDB" id="A0A2I1EG13"/>
<dbReference type="VEuPathDB" id="FungiDB:RhiirA1_448890"/>
<dbReference type="Proteomes" id="UP000232688">
    <property type="component" value="Unassembled WGS sequence"/>
</dbReference>
<proteinExistence type="predicted"/>
<protein>
    <submittedName>
        <fullName evidence="1">Uncharacterized protein</fullName>
    </submittedName>
</protein>
<evidence type="ECO:0000313" key="2">
    <source>
        <dbReference type="Proteomes" id="UP000232688"/>
    </source>
</evidence>
<name>A0A2I1EG13_9GLOM</name>
<reference evidence="1 2" key="1">
    <citation type="submission" date="2017-10" db="EMBL/GenBank/DDBJ databases">
        <title>Extensive intraspecific genome diversity in a model arbuscular mycorrhizal fungus.</title>
        <authorList>
            <person name="Chen E.C.H."/>
            <person name="Morin E."/>
            <person name="Baudet D."/>
            <person name="Noel J."/>
            <person name="Ndikumana S."/>
            <person name="Charron P."/>
            <person name="St-Onge C."/>
            <person name="Giorgi J."/>
            <person name="Grigoriev I.V."/>
            <person name="Roux C."/>
            <person name="Martin F.M."/>
            <person name="Corradi N."/>
        </authorList>
    </citation>
    <scope>NUCLEOTIDE SEQUENCE [LARGE SCALE GENOMIC DNA]</scope>
    <source>
        <strain evidence="1 2">A1</strain>
    </source>
</reference>